<name>A0A478FT69_9MOLU</name>
<comment type="similarity">
    <text evidence="7">Belongs to the DnaA family.</text>
</comment>
<organism evidence="9 10">
    <name type="scientific">Candidatus Mycoplasma haematohominis</name>
    <dbReference type="NCBI Taxonomy" id="1494318"/>
    <lineage>
        <taxon>Bacteria</taxon>
        <taxon>Bacillati</taxon>
        <taxon>Mycoplasmatota</taxon>
        <taxon>Mollicutes</taxon>
        <taxon>Mycoplasmataceae</taxon>
        <taxon>Mycoplasma</taxon>
    </lineage>
</organism>
<dbReference type="GO" id="GO:0006275">
    <property type="term" value="P:regulation of DNA replication"/>
    <property type="evidence" value="ECO:0007669"/>
    <property type="project" value="InterPro"/>
</dbReference>
<dbReference type="SUPFAM" id="SSF52540">
    <property type="entry name" value="P-loop containing nucleoside triphosphate hydrolases"/>
    <property type="match status" value="1"/>
</dbReference>
<protein>
    <submittedName>
        <fullName evidence="9">Chromosomal replication initiator protein DnaA</fullName>
    </submittedName>
</protein>
<evidence type="ECO:0000313" key="10">
    <source>
        <dbReference type="Proteomes" id="UP000324831"/>
    </source>
</evidence>
<dbReference type="EMBL" id="BIMN01000001">
    <property type="protein sequence ID" value="GCE63200.1"/>
    <property type="molecule type" value="Genomic_DNA"/>
</dbReference>
<dbReference type="SMART" id="SM00760">
    <property type="entry name" value="Bac_DnaA_C"/>
    <property type="match status" value="1"/>
</dbReference>
<keyword evidence="1" id="KW-0963">Cytoplasm</keyword>
<dbReference type="Pfam" id="PF08299">
    <property type="entry name" value="Bac_DnaA_C"/>
    <property type="match status" value="1"/>
</dbReference>
<keyword evidence="6" id="KW-0238">DNA-binding</keyword>
<dbReference type="PROSITE" id="PS01008">
    <property type="entry name" value="DNAA"/>
    <property type="match status" value="1"/>
</dbReference>
<keyword evidence="2 7" id="KW-0235">DNA replication</keyword>
<evidence type="ECO:0000256" key="5">
    <source>
        <dbReference type="ARBA" id="ARBA00023121"/>
    </source>
</evidence>
<dbReference type="PRINTS" id="PR00051">
    <property type="entry name" value="DNAA"/>
</dbReference>
<dbReference type="InterPro" id="IPR010921">
    <property type="entry name" value="Trp_repressor/repl_initiator"/>
</dbReference>
<evidence type="ECO:0000256" key="3">
    <source>
        <dbReference type="ARBA" id="ARBA00022741"/>
    </source>
</evidence>
<dbReference type="AlphaFoldDB" id="A0A478FT69"/>
<dbReference type="PANTHER" id="PTHR30050:SF4">
    <property type="entry name" value="ATP-BINDING PROTEIN RV3427C IN INSERTION SEQUENCE-RELATED"/>
    <property type="match status" value="1"/>
</dbReference>
<dbReference type="GO" id="GO:0005524">
    <property type="term" value="F:ATP binding"/>
    <property type="evidence" value="ECO:0007669"/>
    <property type="project" value="UniProtKB-KW"/>
</dbReference>
<evidence type="ECO:0000256" key="4">
    <source>
        <dbReference type="ARBA" id="ARBA00022840"/>
    </source>
</evidence>
<dbReference type="InterPro" id="IPR013317">
    <property type="entry name" value="DnaA_dom"/>
</dbReference>
<evidence type="ECO:0000313" key="9">
    <source>
        <dbReference type="EMBL" id="GCE63200.1"/>
    </source>
</evidence>
<comment type="caution">
    <text evidence="9">The sequence shown here is derived from an EMBL/GenBank/DDBJ whole genome shotgun (WGS) entry which is preliminary data.</text>
</comment>
<sequence>MNNKSEYLKNELIQKHRSFIQKNNPSNFFICSQNLEISNYIKIFINSESNNNTLYLYGNDGIGKTHLIGSLISEKSDCLYIDTSDFINTYYEYQKLEKDFSELTNWFLTFNLIIFDSIDLIKDKPNIKQLLETYIKNSGKQKIISIGINNSQPYEFKIIKQLPDPNINDLQIITSKFLSSYNSNIRLTKAALNYLSSILGNNIQTIVNKLINWLVIFGNPNSLTPIGIEDLNKTLKIDLHNHKQVQEICKKLNINAKDLISKTRTQKIVFKRDIAIYLLKKKLLLTHETIGILLNKKHSTISHSIKKIEEKIKDPIFKQYLETFF</sequence>
<gene>
    <name evidence="9" type="primary">dnaA</name>
    <name evidence="9" type="ORF">MHSWG343_01780</name>
</gene>
<evidence type="ECO:0000256" key="7">
    <source>
        <dbReference type="RuleBase" id="RU004227"/>
    </source>
</evidence>
<dbReference type="GO" id="GO:0008289">
    <property type="term" value="F:lipid binding"/>
    <property type="evidence" value="ECO:0007669"/>
    <property type="project" value="UniProtKB-KW"/>
</dbReference>
<reference evidence="9 10" key="1">
    <citation type="submission" date="2019-01" db="EMBL/GenBank/DDBJ databases">
        <title>Draft genome sequences of Candidatus Mycoplasma haemohominis SWG34-3 identified from a patient with pyrexia, anemia and liver dysfunction.</title>
        <authorList>
            <person name="Sekizuka T."/>
            <person name="Hattori N."/>
            <person name="Katano H."/>
            <person name="Takuma T."/>
            <person name="Ito T."/>
            <person name="Arai N."/>
            <person name="Yanai R."/>
            <person name="Ishii S."/>
            <person name="Miura Y."/>
            <person name="Tokunaga T."/>
            <person name="Watanabe H."/>
            <person name="Nomura N."/>
            <person name="Eguchi J."/>
            <person name="Arai T."/>
            <person name="Hasegawa H."/>
            <person name="Nakamaki T."/>
            <person name="Wakita T."/>
            <person name="Niki Y."/>
            <person name="Kuroda M."/>
        </authorList>
    </citation>
    <scope>NUCLEOTIDE SEQUENCE [LARGE SCALE GENOMIC DNA]</scope>
    <source>
        <strain evidence="9">SWG34-3</strain>
    </source>
</reference>
<proteinExistence type="inferred from homology"/>
<dbReference type="Proteomes" id="UP000324831">
    <property type="component" value="Unassembled WGS sequence"/>
</dbReference>
<keyword evidence="4" id="KW-0067">ATP-binding</keyword>
<dbReference type="PANTHER" id="PTHR30050">
    <property type="entry name" value="CHROMOSOMAL REPLICATION INITIATOR PROTEIN DNAA"/>
    <property type="match status" value="1"/>
</dbReference>
<dbReference type="GO" id="GO:0006270">
    <property type="term" value="P:DNA replication initiation"/>
    <property type="evidence" value="ECO:0007669"/>
    <property type="project" value="InterPro"/>
</dbReference>
<dbReference type="SUPFAM" id="SSF48295">
    <property type="entry name" value="TrpR-like"/>
    <property type="match status" value="1"/>
</dbReference>
<dbReference type="CDD" id="cd06571">
    <property type="entry name" value="Bac_DnaA_C"/>
    <property type="match status" value="1"/>
</dbReference>
<evidence type="ECO:0000256" key="2">
    <source>
        <dbReference type="ARBA" id="ARBA00022705"/>
    </source>
</evidence>
<evidence type="ECO:0000259" key="8">
    <source>
        <dbReference type="SMART" id="SM00760"/>
    </source>
</evidence>
<evidence type="ECO:0000256" key="1">
    <source>
        <dbReference type="ARBA" id="ARBA00022490"/>
    </source>
</evidence>
<dbReference type="Gene3D" id="1.10.1750.10">
    <property type="match status" value="1"/>
</dbReference>
<dbReference type="Gene3D" id="3.40.50.300">
    <property type="entry name" value="P-loop containing nucleotide triphosphate hydrolases"/>
    <property type="match status" value="1"/>
</dbReference>
<dbReference type="InterPro" id="IPR013159">
    <property type="entry name" value="DnaA_C"/>
</dbReference>
<dbReference type="Pfam" id="PF00308">
    <property type="entry name" value="Bac_DnaA"/>
    <property type="match status" value="1"/>
</dbReference>
<feature type="domain" description="Chromosomal replication initiator DnaA C-terminal" evidence="8">
    <location>
        <begin position="241"/>
        <end position="308"/>
    </location>
</feature>
<dbReference type="GO" id="GO:0003688">
    <property type="term" value="F:DNA replication origin binding"/>
    <property type="evidence" value="ECO:0007669"/>
    <property type="project" value="InterPro"/>
</dbReference>
<keyword evidence="3" id="KW-0547">Nucleotide-binding</keyword>
<keyword evidence="5" id="KW-0446">Lipid-binding</keyword>
<evidence type="ECO:0000256" key="6">
    <source>
        <dbReference type="ARBA" id="ARBA00023125"/>
    </source>
</evidence>
<dbReference type="InterPro" id="IPR018312">
    <property type="entry name" value="Chromosome_initiator_DnaA_CS"/>
</dbReference>
<accession>A0A478FT69</accession>
<dbReference type="InterPro" id="IPR027417">
    <property type="entry name" value="P-loop_NTPase"/>
</dbReference>
<dbReference type="InterPro" id="IPR020591">
    <property type="entry name" value="Chromosome_initiator_DnaA-like"/>
</dbReference>